<reference evidence="2" key="1">
    <citation type="journal article" date="2019" name="Mol. Biol. Evol.">
        <title>Blast fungal genomes show frequent chromosomal changes, gene gains and losses, and effector gene turnover.</title>
        <authorList>
            <person name="Gomez Luciano L.B."/>
            <person name="Jason Tsai I."/>
            <person name="Chuma I."/>
            <person name="Tosa Y."/>
            <person name="Chen Y.H."/>
            <person name="Li J.Y."/>
            <person name="Li M.Y."/>
            <person name="Jade Lu M.Y."/>
            <person name="Nakayashiki H."/>
            <person name="Li W.H."/>
        </authorList>
    </citation>
    <scope>NUCLEOTIDE SEQUENCE</scope>
    <source>
        <strain evidence="2">NI907</strain>
    </source>
</reference>
<reference evidence="2" key="3">
    <citation type="submission" date="2025-08" db="UniProtKB">
        <authorList>
            <consortium name="RefSeq"/>
        </authorList>
    </citation>
    <scope>IDENTIFICATION</scope>
    <source>
        <strain evidence="2">NI907</strain>
    </source>
</reference>
<name>A0A6P8BIH0_PYRGI</name>
<dbReference type="GeneID" id="41956856"/>
<keyword evidence="1" id="KW-1185">Reference proteome</keyword>
<organism evidence="1 2">
    <name type="scientific">Pyricularia grisea</name>
    <name type="common">Crabgrass-specific blast fungus</name>
    <name type="synonym">Magnaporthe grisea</name>
    <dbReference type="NCBI Taxonomy" id="148305"/>
    <lineage>
        <taxon>Eukaryota</taxon>
        <taxon>Fungi</taxon>
        <taxon>Dikarya</taxon>
        <taxon>Ascomycota</taxon>
        <taxon>Pezizomycotina</taxon>
        <taxon>Sordariomycetes</taxon>
        <taxon>Sordariomycetidae</taxon>
        <taxon>Magnaporthales</taxon>
        <taxon>Pyriculariaceae</taxon>
        <taxon>Pyricularia</taxon>
    </lineage>
</organism>
<evidence type="ECO:0000313" key="2">
    <source>
        <dbReference type="RefSeq" id="XP_030986839.1"/>
    </source>
</evidence>
<dbReference type="Proteomes" id="UP000515153">
    <property type="component" value="Unplaced"/>
</dbReference>
<reference evidence="2" key="2">
    <citation type="submission" date="2019-10" db="EMBL/GenBank/DDBJ databases">
        <authorList>
            <consortium name="NCBI Genome Project"/>
        </authorList>
    </citation>
    <scope>NUCLEOTIDE SEQUENCE</scope>
    <source>
        <strain evidence="2">NI907</strain>
    </source>
</reference>
<evidence type="ECO:0000313" key="1">
    <source>
        <dbReference type="Proteomes" id="UP000515153"/>
    </source>
</evidence>
<dbReference type="KEGG" id="pgri:PgNI_01872"/>
<sequence length="82" mass="9049">MTRVRIVTWSNGIHRLVAKGPLGSDGGVSSGRWLSEQCFFLVHPHISKQTTPIMDWQTLATRSSCPACLFTASGRKKKTLCC</sequence>
<dbReference type="RefSeq" id="XP_030986839.1">
    <property type="nucleotide sequence ID" value="XM_031121944.1"/>
</dbReference>
<accession>A0A6P8BIH0</accession>
<dbReference type="AlphaFoldDB" id="A0A6P8BIH0"/>
<gene>
    <name evidence="2" type="ORF">PgNI_01872</name>
</gene>
<proteinExistence type="predicted"/>
<protein>
    <submittedName>
        <fullName evidence="2">Uncharacterized protein</fullName>
    </submittedName>
</protein>